<dbReference type="CDD" id="cd06703">
    <property type="entry name" value="PDZ2_Scribble-like"/>
    <property type="match status" value="1"/>
</dbReference>
<evidence type="ECO:0000313" key="3">
    <source>
        <dbReference type="EnsemblMetazoa" id="MESCA004055-PA"/>
    </source>
</evidence>
<sequence length="131" mass="14236">QEPVHKITIHTTLIRDQLGQGLGFSIAGGKGSPSFKDDCEGIFISRLTDGGLAQKDNKMRVGDMILSINGNDMTNAHHDDAVALLTSPDRFVRLMLQREVRGSLDNVLSPRSPSVLDPQGYLNNRPGNNAI</sequence>
<dbReference type="FunFam" id="2.30.42.10:FF:000153">
    <property type="entry name" value="Scribbled, isoform T"/>
    <property type="match status" value="1"/>
</dbReference>
<dbReference type="GO" id="GO:0005912">
    <property type="term" value="C:adherens junction"/>
    <property type="evidence" value="ECO:0007669"/>
    <property type="project" value="TreeGrafter"/>
</dbReference>
<dbReference type="GO" id="GO:0045211">
    <property type="term" value="C:postsynaptic membrane"/>
    <property type="evidence" value="ECO:0007669"/>
    <property type="project" value="TreeGrafter"/>
</dbReference>
<dbReference type="GO" id="GO:0098609">
    <property type="term" value="P:cell-cell adhesion"/>
    <property type="evidence" value="ECO:0007669"/>
    <property type="project" value="TreeGrafter"/>
</dbReference>
<dbReference type="EnsemblMetazoa" id="MESCA004055-RA">
    <property type="protein sequence ID" value="MESCA004055-PA"/>
    <property type="gene ID" value="MESCA004055"/>
</dbReference>
<feature type="region of interest" description="Disordered" evidence="1">
    <location>
        <begin position="107"/>
        <end position="131"/>
    </location>
</feature>
<dbReference type="Pfam" id="PF00595">
    <property type="entry name" value="PDZ"/>
    <property type="match status" value="1"/>
</dbReference>
<dbReference type="InterPro" id="IPR036034">
    <property type="entry name" value="PDZ_sf"/>
</dbReference>
<evidence type="ECO:0000256" key="1">
    <source>
        <dbReference type="SAM" id="MobiDB-lite"/>
    </source>
</evidence>
<evidence type="ECO:0000259" key="2">
    <source>
        <dbReference type="PROSITE" id="PS50106"/>
    </source>
</evidence>
<protein>
    <recommendedName>
        <fullName evidence="2">PDZ domain-containing protein</fullName>
    </recommendedName>
</protein>
<dbReference type="HOGENOM" id="CLU_1932814_0_0_1"/>
<evidence type="ECO:0000313" key="4">
    <source>
        <dbReference type="Proteomes" id="UP000015102"/>
    </source>
</evidence>
<reference evidence="3" key="2">
    <citation type="submission" date="2015-06" db="UniProtKB">
        <authorList>
            <consortium name="EnsemblMetazoa"/>
        </authorList>
    </citation>
    <scope>IDENTIFICATION</scope>
</reference>
<dbReference type="AlphaFoldDB" id="T1GKM8"/>
<dbReference type="GO" id="GO:0098887">
    <property type="term" value="P:neurotransmitter receptor transport, endosome to postsynaptic membrane"/>
    <property type="evidence" value="ECO:0007669"/>
    <property type="project" value="TreeGrafter"/>
</dbReference>
<reference evidence="4" key="1">
    <citation type="submission" date="2013-02" db="EMBL/GenBank/DDBJ databases">
        <authorList>
            <person name="Hughes D."/>
        </authorList>
    </citation>
    <scope>NUCLEOTIDE SEQUENCE</scope>
    <source>
        <strain>Durham</strain>
        <strain evidence="4">NC isolate 2 -- Noor lab</strain>
    </source>
</reference>
<dbReference type="PROSITE" id="PS50106">
    <property type="entry name" value="PDZ"/>
    <property type="match status" value="1"/>
</dbReference>
<dbReference type="GO" id="GO:0019901">
    <property type="term" value="F:protein kinase binding"/>
    <property type="evidence" value="ECO:0007669"/>
    <property type="project" value="TreeGrafter"/>
</dbReference>
<dbReference type="PANTHER" id="PTHR23119">
    <property type="entry name" value="DISCS LARGE"/>
    <property type="match status" value="1"/>
</dbReference>
<organism evidence="3 4">
    <name type="scientific">Megaselia scalaris</name>
    <name type="common">Humpbacked fly</name>
    <name type="synonym">Phora scalaris</name>
    <dbReference type="NCBI Taxonomy" id="36166"/>
    <lineage>
        <taxon>Eukaryota</taxon>
        <taxon>Metazoa</taxon>
        <taxon>Ecdysozoa</taxon>
        <taxon>Arthropoda</taxon>
        <taxon>Hexapoda</taxon>
        <taxon>Insecta</taxon>
        <taxon>Pterygota</taxon>
        <taxon>Neoptera</taxon>
        <taxon>Endopterygota</taxon>
        <taxon>Diptera</taxon>
        <taxon>Brachycera</taxon>
        <taxon>Muscomorpha</taxon>
        <taxon>Platypezoidea</taxon>
        <taxon>Phoridae</taxon>
        <taxon>Megaseliini</taxon>
        <taxon>Megaselia</taxon>
    </lineage>
</organism>
<accession>T1GKM8</accession>
<dbReference type="GO" id="GO:0043113">
    <property type="term" value="P:receptor clustering"/>
    <property type="evidence" value="ECO:0007669"/>
    <property type="project" value="TreeGrafter"/>
</dbReference>
<dbReference type="GO" id="GO:0016323">
    <property type="term" value="C:basolateral plasma membrane"/>
    <property type="evidence" value="ECO:0007669"/>
    <property type="project" value="TreeGrafter"/>
</dbReference>
<dbReference type="GO" id="GO:0098968">
    <property type="term" value="P:neurotransmitter receptor transport postsynaptic membrane to endosome"/>
    <property type="evidence" value="ECO:0007669"/>
    <property type="project" value="TreeGrafter"/>
</dbReference>
<dbReference type="SUPFAM" id="SSF50156">
    <property type="entry name" value="PDZ domain-like"/>
    <property type="match status" value="1"/>
</dbReference>
<dbReference type="STRING" id="36166.T1GKM8"/>
<dbReference type="Proteomes" id="UP000015102">
    <property type="component" value="Unassembled WGS sequence"/>
</dbReference>
<dbReference type="InterPro" id="IPR001478">
    <property type="entry name" value="PDZ"/>
</dbReference>
<proteinExistence type="predicted"/>
<dbReference type="PANTHER" id="PTHR23119:SF44">
    <property type="entry name" value="PROTEIN LAP4"/>
    <property type="match status" value="1"/>
</dbReference>
<name>T1GKM8_MEGSC</name>
<dbReference type="GO" id="GO:0014069">
    <property type="term" value="C:postsynaptic density"/>
    <property type="evidence" value="ECO:0007669"/>
    <property type="project" value="TreeGrafter"/>
</dbReference>
<dbReference type="SMART" id="SM00228">
    <property type="entry name" value="PDZ"/>
    <property type="match status" value="1"/>
</dbReference>
<keyword evidence="4" id="KW-1185">Reference proteome</keyword>
<dbReference type="OMA" id="NDMTNAH"/>
<feature type="compositionally biased region" description="Polar residues" evidence="1">
    <location>
        <begin position="121"/>
        <end position="131"/>
    </location>
</feature>
<dbReference type="GO" id="GO:0045197">
    <property type="term" value="P:establishment or maintenance of epithelial cell apical/basal polarity"/>
    <property type="evidence" value="ECO:0007669"/>
    <property type="project" value="TreeGrafter"/>
</dbReference>
<dbReference type="EMBL" id="CAQQ02086980">
    <property type="status" value="NOT_ANNOTATED_CDS"/>
    <property type="molecule type" value="Genomic_DNA"/>
</dbReference>
<dbReference type="InterPro" id="IPR050614">
    <property type="entry name" value="Synaptic_Scaffolding_LAP-MAGUK"/>
</dbReference>
<feature type="domain" description="PDZ" evidence="2">
    <location>
        <begin position="10"/>
        <end position="100"/>
    </location>
</feature>
<dbReference type="Gene3D" id="2.30.42.10">
    <property type="match status" value="1"/>
</dbReference>